<feature type="transmembrane region" description="Helical" evidence="6">
    <location>
        <begin position="64"/>
        <end position="84"/>
    </location>
</feature>
<feature type="transmembrane region" description="Helical" evidence="6">
    <location>
        <begin position="265"/>
        <end position="283"/>
    </location>
</feature>
<dbReference type="SUPFAM" id="SSF103473">
    <property type="entry name" value="MFS general substrate transporter"/>
    <property type="match status" value="1"/>
</dbReference>
<evidence type="ECO:0000313" key="9">
    <source>
        <dbReference type="Proteomes" id="UP001642484"/>
    </source>
</evidence>
<proteinExistence type="predicted"/>
<feature type="transmembrane region" description="Helical" evidence="6">
    <location>
        <begin position="359"/>
        <end position="381"/>
    </location>
</feature>
<feature type="transmembrane region" description="Helical" evidence="6">
    <location>
        <begin position="91"/>
        <end position="109"/>
    </location>
</feature>
<sequence length="446" mass="48015">MACAQDGEEVPDEFEVTLESLLAASPGFATRVTVALCLSNASDAVETLSLGFALPLLNFGDLRWPAAAVFFGMLTGGCAAGTLAERFGHKRLLVMMLYLEALAAVATTAARGSWHLTLCRYISGVAIGAAVPPIFALAEELIHPRKRRHRSLSLIASSFISGSVLVSLLAWPLSLGWTWQAFYASTGLVPLLNAFLVSCWIPESPSFLQQQGRRAELLGELQHFAGLRAAGPAFRVAQEANDGQIRVIEERSISGRLQLLRTNHVVLRLAAICFSIAFAWYGLSTWLLQLFEEVGLEHRYLAAMLYALSGVPGCVLAMLLLQFIEPPKLLAFWLTLTALSCLSIGFIQSPDPNQRRPVLAAFFVCCFNSVSTAVFNVLTTLWGAPFSSSLRPFALGALSVCMRLGSIVAQFVDAALIHGHITEMALLPAVLLGVAAAACWGIALPQ</sequence>
<dbReference type="InterPro" id="IPR036259">
    <property type="entry name" value="MFS_trans_sf"/>
</dbReference>
<keyword evidence="3 6" id="KW-0812">Transmembrane</keyword>
<evidence type="ECO:0000256" key="1">
    <source>
        <dbReference type="ARBA" id="ARBA00004141"/>
    </source>
</evidence>
<gene>
    <name evidence="8" type="ORF">CCMP2556_LOCUS8256</name>
</gene>
<keyword evidence="9" id="KW-1185">Reference proteome</keyword>
<dbReference type="EMBL" id="CAXAMN010003747">
    <property type="protein sequence ID" value="CAK9005929.1"/>
    <property type="molecule type" value="Genomic_DNA"/>
</dbReference>
<feature type="transmembrane region" description="Helical" evidence="6">
    <location>
        <begin position="121"/>
        <end position="142"/>
    </location>
</feature>
<evidence type="ECO:0000256" key="4">
    <source>
        <dbReference type="ARBA" id="ARBA00022989"/>
    </source>
</evidence>
<dbReference type="PANTHER" id="PTHR23511:SF34">
    <property type="entry name" value="SYNAPTIC VESICLE GLYCOPROTEIN 2"/>
    <property type="match status" value="1"/>
</dbReference>
<keyword evidence="2" id="KW-0813">Transport</keyword>
<evidence type="ECO:0000313" key="8">
    <source>
        <dbReference type="EMBL" id="CAK9005929.1"/>
    </source>
</evidence>
<dbReference type="Proteomes" id="UP001642484">
    <property type="component" value="Unassembled WGS sequence"/>
</dbReference>
<feature type="transmembrane region" description="Helical" evidence="6">
    <location>
        <begin position="303"/>
        <end position="323"/>
    </location>
</feature>
<dbReference type="Pfam" id="PF07690">
    <property type="entry name" value="MFS_1"/>
    <property type="match status" value="1"/>
</dbReference>
<comment type="caution">
    <text evidence="8">The sequence shown here is derived from an EMBL/GenBank/DDBJ whole genome shotgun (WGS) entry which is preliminary data.</text>
</comment>
<feature type="transmembrane region" description="Helical" evidence="6">
    <location>
        <begin position="424"/>
        <end position="444"/>
    </location>
</feature>
<feature type="transmembrane region" description="Helical" evidence="6">
    <location>
        <begin position="154"/>
        <end position="175"/>
    </location>
</feature>
<dbReference type="PROSITE" id="PS00217">
    <property type="entry name" value="SUGAR_TRANSPORT_2"/>
    <property type="match status" value="1"/>
</dbReference>
<feature type="transmembrane region" description="Helical" evidence="6">
    <location>
        <begin position="181"/>
        <end position="201"/>
    </location>
</feature>
<protein>
    <recommendedName>
        <fullName evidence="7">Major facilitator superfamily (MFS) profile domain-containing protein</fullName>
    </recommendedName>
</protein>
<dbReference type="InterPro" id="IPR005829">
    <property type="entry name" value="Sugar_transporter_CS"/>
</dbReference>
<accession>A0ABP0IV18</accession>
<dbReference type="PANTHER" id="PTHR23511">
    <property type="entry name" value="SYNAPTIC VESICLE GLYCOPROTEIN 2"/>
    <property type="match status" value="1"/>
</dbReference>
<evidence type="ECO:0000256" key="2">
    <source>
        <dbReference type="ARBA" id="ARBA00022448"/>
    </source>
</evidence>
<reference evidence="8 9" key="1">
    <citation type="submission" date="2024-02" db="EMBL/GenBank/DDBJ databases">
        <authorList>
            <person name="Chen Y."/>
            <person name="Shah S."/>
            <person name="Dougan E. K."/>
            <person name="Thang M."/>
            <person name="Chan C."/>
        </authorList>
    </citation>
    <scope>NUCLEOTIDE SEQUENCE [LARGE SCALE GENOMIC DNA]</scope>
</reference>
<evidence type="ECO:0000256" key="5">
    <source>
        <dbReference type="ARBA" id="ARBA00023136"/>
    </source>
</evidence>
<comment type="subcellular location">
    <subcellularLocation>
        <location evidence="1">Membrane</location>
        <topology evidence="1">Multi-pass membrane protein</topology>
    </subcellularLocation>
</comment>
<feature type="transmembrane region" description="Helical" evidence="6">
    <location>
        <begin position="330"/>
        <end position="347"/>
    </location>
</feature>
<keyword evidence="4 6" id="KW-1133">Transmembrane helix</keyword>
<dbReference type="InterPro" id="IPR011701">
    <property type="entry name" value="MFS"/>
</dbReference>
<keyword evidence="5 6" id="KW-0472">Membrane</keyword>
<name>A0ABP0IV18_9DINO</name>
<dbReference type="PROSITE" id="PS50850">
    <property type="entry name" value="MFS"/>
    <property type="match status" value="1"/>
</dbReference>
<evidence type="ECO:0000256" key="3">
    <source>
        <dbReference type="ARBA" id="ARBA00022692"/>
    </source>
</evidence>
<dbReference type="Gene3D" id="1.20.1250.20">
    <property type="entry name" value="MFS general substrate transporter like domains"/>
    <property type="match status" value="1"/>
</dbReference>
<organism evidence="8 9">
    <name type="scientific">Durusdinium trenchii</name>
    <dbReference type="NCBI Taxonomy" id="1381693"/>
    <lineage>
        <taxon>Eukaryota</taxon>
        <taxon>Sar</taxon>
        <taxon>Alveolata</taxon>
        <taxon>Dinophyceae</taxon>
        <taxon>Suessiales</taxon>
        <taxon>Symbiodiniaceae</taxon>
        <taxon>Durusdinium</taxon>
    </lineage>
</organism>
<evidence type="ECO:0000256" key="6">
    <source>
        <dbReference type="SAM" id="Phobius"/>
    </source>
</evidence>
<feature type="transmembrane region" description="Helical" evidence="6">
    <location>
        <begin position="393"/>
        <end position="412"/>
    </location>
</feature>
<evidence type="ECO:0000259" key="7">
    <source>
        <dbReference type="PROSITE" id="PS50850"/>
    </source>
</evidence>
<feature type="domain" description="Major facilitator superfamily (MFS) profile" evidence="7">
    <location>
        <begin position="19"/>
        <end position="446"/>
    </location>
</feature>
<dbReference type="InterPro" id="IPR020846">
    <property type="entry name" value="MFS_dom"/>
</dbReference>